<name>A0ACD5UV11_AVESA</name>
<organism evidence="1 2">
    <name type="scientific">Avena sativa</name>
    <name type="common">Oat</name>
    <dbReference type="NCBI Taxonomy" id="4498"/>
    <lineage>
        <taxon>Eukaryota</taxon>
        <taxon>Viridiplantae</taxon>
        <taxon>Streptophyta</taxon>
        <taxon>Embryophyta</taxon>
        <taxon>Tracheophyta</taxon>
        <taxon>Spermatophyta</taxon>
        <taxon>Magnoliopsida</taxon>
        <taxon>Liliopsida</taxon>
        <taxon>Poales</taxon>
        <taxon>Poaceae</taxon>
        <taxon>BOP clade</taxon>
        <taxon>Pooideae</taxon>
        <taxon>Poodae</taxon>
        <taxon>Poeae</taxon>
        <taxon>Poeae Chloroplast Group 1 (Aveneae type)</taxon>
        <taxon>Aveninae</taxon>
        <taxon>Avena</taxon>
    </lineage>
</organism>
<reference evidence="1" key="2">
    <citation type="submission" date="2025-09" db="UniProtKB">
        <authorList>
            <consortium name="EnsemblPlants"/>
        </authorList>
    </citation>
    <scope>IDENTIFICATION</scope>
</reference>
<proteinExistence type="predicted"/>
<keyword evidence="2" id="KW-1185">Reference proteome</keyword>
<dbReference type="EnsemblPlants" id="AVESA.00010b.r2.2CG0316180.1">
    <property type="protein sequence ID" value="AVESA.00010b.r2.2CG0316180.1.CDS"/>
    <property type="gene ID" value="AVESA.00010b.r2.2CG0316180"/>
</dbReference>
<reference evidence="1" key="1">
    <citation type="submission" date="2021-05" db="EMBL/GenBank/DDBJ databases">
        <authorList>
            <person name="Scholz U."/>
            <person name="Mascher M."/>
            <person name="Fiebig A."/>
        </authorList>
    </citation>
    <scope>NUCLEOTIDE SEQUENCE [LARGE SCALE GENOMIC DNA]</scope>
</reference>
<evidence type="ECO:0000313" key="2">
    <source>
        <dbReference type="Proteomes" id="UP001732700"/>
    </source>
</evidence>
<accession>A0ACD5UV11</accession>
<evidence type="ECO:0000313" key="1">
    <source>
        <dbReference type="EnsemblPlants" id="AVESA.00010b.r2.2CG0316180.1.CDS"/>
    </source>
</evidence>
<protein>
    <submittedName>
        <fullName evidence="1">Uncharacterized protein</fullName>
    </submittedName>
</protein>
<sequence>MDSGIAHPGIVFAAPWAISSPCERCGILSTENPLPFSSPAHLAAPAPLPLSHLSPPLVPTDLCMAAVAGSKGRIAGNLVARVLAGTGKSASPRRAVHTSVYDKNVDEQVRPAFVPDDVIGGPSNPDKYWGPHPTTGVFGPAVVDGKLVAGAPVTAAANGTGSVLDQKVWFRPLEDVEKPPPVA</sequence>
<dbReference type="Proteomes" id="UP001732700">
    <property type="component" value="Chromosome 2C"/>
</dbReference>